<organism evidence="1 2">
    <name type="scientific">Kosakonia arachidis</name>
    <dbReference type="NCBI Taxonomy" id="551989"/>
    <lineage>
        <taxon>Bacteria</taxon>
        <taxon>Pseudomonadati</taxon>
        <taxon>Pseudomonadota</taxon>
        <taxon>Gammaproteobacteria</taxon>
        <taxon>Enterobacterales</taxon>
        <taxon>Enterobacteriaceae</taxon>
        <taxon>Kosakonia</taxon>
    </lineage>
</organism>
<accession>A0A1I6ZS41</accession>
<keyword evidence="2" id="KW-1185">Reference proteome</keyword>
<protein>
    <submittedName>
        <fullName evidence="1">Uncharacterized conserved protein</fullName>
    </submittedName>
</protein>
<sequence>MAAHTSKDPLHGVTLEMQINALVARYGWNELGKRININCFKNEPSVKSSLKFLRRTPWARAEVEALYLDSLDDTAPVNKDEPTFNPWTRSRIINKS</sequence>
<dbReference type="AlphaFoldDB" id="A0A1I6ZS41"/>
<gene>
    <name evidence="1" type="ORF">SAMN05192562_1011332</name>
</gene>
<dbReference type="EMBL" id="FPAU01000001">
    <property type="protein sequence ID" value="SFT65516.1"/>
    <property type="molecule type" value="Genomic_DNA"/>
</dbReference>
<dbReference type="Proteomes" id="UP000199187">
    <property type="component" value="Unassembled WGS sequence"/>
</dbReference>
<evidence type="ECO:0000313" key="1">
    <source>
        <dbReference type="EMBL" id="SFT65516.1"/>
    </source>
</evidence>
<evidence type="ECO:0000313" key="2">
    <source>
        <dbReference type="Proteomes" id="UP000199187"/>
    </source>
</evidence>
<proteinExistence type="predicted"/>
<reference evidence="2" key="1">
    <citation type="submission" date="2016-10" db="EMBL/GenBank/DDBJ databases">
        <authorList>
            <person name="Varghese N."/>
            <person name="Submissions S."/>
        </authorList>
    </citation>
    <scope>NUCLEOTIDE SEQUENCE [LARGE SCALE GENOMIC DNA]</scope>
    <source>
        <strain evidence="2">Ah-143</strain>
    </source>
</reference>
<dbReference type="RefSeq" id="WP_043953555.1">
    <property type="nucleotide sequence ID" value="NZ_CP045300.1"/>
</dbReference>
<dbReference type="InterPro" id="IPR018668">
    <property type="entry name" value="DNA-binding_VF530-like"/>
</dbReference>
<dbReference type="Pfam" id="PF09905">
    <property type="entry name" value="VF530"/>
    <property type="match status" value="1"/>
</dbReference>
<dbReference type="OrthoDB" id="9806870at2"/>
<name>A0A1I6ZS41_9ENTR</name>
<dbReference type="InterPro" id="IPR036361">
    <property type="entry name" value="SAP_dom_sf"/>
</dbReference>
<dbReference type="Gene3D" id="1.10.720.30">
    <property type="entry name" value="SAP domain"/>
    <property type="match status" value="1"/>
</dbReference>
<dbReference type="GO" id="GO:0003677">
    <property type="term" value="F:DNA binding"/>
    <property type="evidence" value="ECO:0007669"/>
    <property type="project" value="InterPro"/>
</dbReference>